<accession>A0ABQ0DH21</accession>
<dbReference type="Gene3D" id="3.40.50.720">
    <property type="entry name" value="NAD(P)-binding Rossmann-like Domain"/>
    <property type="match status" value="1"/>
</dbReference>
<organism evidence="3 4">
    <name type="scientific">Entamoeba nuttalli</name>
    <dbReference type="NCBI Taxonomy" id="412467"/>
    <lineage>
        <taxon>Eukaryota</taxon>
        <taxon>Amoebozoa</taxon>
        <taxon>Evosea</taxon>
        <taxon>Archamoebae</taxon>
        <taxon>Mastigamoebida</taxon>
        <taxon>Entamoebidae</taxon>
        <taxon>Entamoeba</taxon>
    </lineage>
</organism>
<dbReference type="PRINTS" id="PR00081">
    <property type="entry name" value="GDHRDH"/>
</dbReference>
<protein>
    <recommendedName>
        <fullName evidence="5">Restnol dehydrogenase</fullName>
    </recommendedName>
</protein>
<dbReference type="EMBL" id="BAAFRS010000095">
    <property type="protein sequence ID" value="GAB1222145.1"/>
    <property type="molecule type" value="Genomic_DNA"/>
</dbReference>
<gene>
    <name evidence="3" type="ORF">ENUP19_0095G0019</name>
</gene>
<comment type="caution">
    <text evidence="3">The sequence shown here is derived from an EMBL/GenBank/DDBJ whole genome shotgun (WGS) entry which is preliminary data.</text>
</comment>
<sequence length="311" mass="35671">MFTFIVGIVVIIVILYYIYMYCRGGVNINFPDLTDKVVVVTGTNRGIGYETIRALAKLNATIICCCRHEEAQIRVNMIIGKETKNNKLEFVKCDLMDLNCVKKAAQYIIDKYHKVDILITNAGIMCCPYTLSKQNIECQMATNHIAHAAFINYLIPALKESEKPRVVAVSSLAHLFTTNKSIDLIGKKEDYQRAFRYFESKLAVGMFIHQFAKEHPDIIAVHVHPGLVYSNLWRYWCPWLMWFVSPFFKIFWKTPEEACQTTLHCALADDIQTGAYYSDCKIAKHNPIIDDGILCQKLYKETLDLIESNTQ</sequence>
<dbReference type="PANTHER" id="PTHR43157">
    <property type="entry name" value="PHOSPHATIDYLINOSITOL-GLYCAN BIOSYNTHESIS CLASS F PROTEIN-RELATED"/>
    <property type="match status" value="1"/>
</dbReference>
<dbReference type="PANTHER" id="PTHR43157:SF31">
    <property type="entry name" value="PHOSPHATIDYLINOSITOL-GLYCAN BIOSYNTHESIS CLASS F PROTEIN"/>
    <property type="match status" value="1"/>
</dbReference>
<evidence type="ECO:0000256" key="1">
    <source>
        <dbReference type="ARBA" id="ARBA00023002"/>
    </source>
</evidence>
<keyword evidence="2" id="KW-0812">Transmembrane</keyword>
<keyword evidence="4" id="KW-1185">Reference proteome</keyword>
<proteinExistence type="predicted"/>
<dbReference type="Proteomes" id="UP001628156">
    <property type="component" value="Unassembled WGS sequence"/>
</dbReference>
<keyword evidence="2" id="KW-0472">Membrane</keyword>
<reference evidence="3 4" key="1">
    <citation type="journal article" date="2019" name="PLoS Negl. Trop. Dis.">
        <title>Whole genome sequencing of Entamoeba nuttalli reveals mammalian host-related molecular signatures and a novel octapeptide-repeat surface protein.</title>
        <authorList>
            <person name="Tanaka M."/>
            <person name="Makiuchi T."/>
            <person name="Komiyama T."/>
            <person name="Shiina T."/>
            <person name="Osaki K."/>
            <person name="Tachibana H."/>
        </authorList>
    </citation>
    <scope>NUCLEOTIDE SEQUENCE [LARGE SCALE GENOMIC DNA]</scope>
    <source>
        <strain evidence="3 4">P19-061405</strain>
    </source>
</reference>
<feature type="transmembrane region" description="Helical" evidence="2">
    <location>
        <begin position="6"/>
        <end position="22"/>
    </location>
</feature>
<dbReference type="InterPro" id="IPR036291">
    <property type="entry name" value="NAD(P)-bd_dom_sf"/>
</dbReference>
<keyword evidence="1" id="KW-0560">Oxidoreductase</keyword>
<dbReference type="SUPFAM" id="SSF51735">
    <property type="entry name" value="NAD(P)-binding Rossmann-fold domains"/>
    <property type="match status" value="1"/>
</dbReference>
<keyword evidence="2" id="KW-1133">Transmembrane helix</keyword>
<evidence type="ECO:0000256" key="2">
    <source>
        <dbReference type="SAM" id="Phobius"/>
    </source>
</evidence>
<evidence type="ECO:0008006" key="5">
    <source>
        <dbReference type="Google" id="ProtNLM"/>
    </source>
</evidence>
<name>A0ABQ0DH21_9EUKA</name>
<dbReference type="InterPro" id="IPR002347">
    <property type="entry name" value="SDR_fam"/>
</dbReference>
<dbReference type="Pfam" id="PF00106">
    <property type="entry name" value="adh_short"/>
    <property type="match status" value="1"/>
</dbReference>
<evidence type="ECO:0000313" key="3">
    <source>
        <dbReference type="EMBL" id="GAB1222145.1"/>
    </source>
</evidence>
<evidence type="ECO:0000313" key="4">
    <source>
        <dbReference type="Proteomes" id="UP001628156"/>
    </source>
</evidence>